<feature type="domain" description="HTH tetR-type" evidence="5">
    <location>
        <begin position="12"/>
        <end position="72"/>
    </location>
</feature>
<dbReference type="InterPro" id="IPR001647">
    <property type="entry name" value="HTH_TetR"/>
</dbReference>
<keyword evidence="3" id="KW-0804">Transcription</keyword>
<evidence type="ECO:0000313" key="6">
    <source>
        <dbReference type="EMBL" id="MFB4195551.1"/>
    </source>
</evidence>
<feature type="DNA-binding region" description="H-T-H motif" evidence="4">
    <location>
        <begin position="35"/>
        <end position="54"/>
    </location>
</feature>
<evidence type="ECO:0000256" key="2">
    <source>
        <dbReference type="ARBA" id="ARBA00023125"/>
    </source>
</evidence>
<dbReference type="EMBL" id="JBHGBT010000012">
    <property type="protein sequence ID" value="MFB4195551.1"/>
    <property type="molecule type" value="Genomic_DNA"/>
</dbReference>
<name>A0ABV4ZRA8_9ACTN</name>
<evidence type="ECO:0000256" key="3">
    <source>
        <dbReference type="ARBA" id="ARBA00023163"/>
    </source>
</evidence>
<gene>
    <name evidence="6" type="ORF">ACE11A_14440</name>
</gene>
<sequence>MSPLNPDDPRARRTRERLRAAALDLAGEHELSSITMSRVARRAAINRATVYAHYPDLDALVTDAMDDAIGRLSRAVALCPLQAPRDAPPQPLLDLFAEVEDGAVLYRRMLSESGSARFAHRMQRRLAAGLAERFAHGHRPPATEDVPLDLHAGYLAGALCGVITTWIAAEPPVPAADAALATWRLLLGREMSDG</sequence>
<dbReference type="Gene3D" id="1.10.357.10">
    <property type="entry name" value="Tetracycline Repressor, domain 2"/>
    <property type="match status" value="1"/>
</dbReference>
<protein>
    <submittedName>
        <fullName evidence="6">TetR/AcrR family transcriptional regulator</fullName>
    </submittedName>
</protein>
<keyword evidence="1" id="KW-0805">Transcription regulation</keyword>
<accession>A0ABV4ZRA8</accession>
<dbReference type="Proteomes" id="UP001577267">
    <property type="component" value="Unassembled WGS sequence"/>
</dbReference>
<dbReference type="InterPro" id="IPR009057">
    <property type="entry name" value="Homeodomain-like_sf"/>
</dbReference>
<dbReference type="InterPro" id="IPR050109">
    <property type="entry name" value="HTH-type_TetR-like_transc_reg"/>
</dbReference>
<dbReference type="SUPFAM" id="SSF46689">
    <property type="entry name" value="Homeodomain-like"/>
    <property type="match status" value="1"/>
</dbReference>
<reference evidence="6 7" key="1">
    <citation type="submission" date="2024-09" db="EMBL/GenBank/DDBJ databases">
        <title>Draft genome sequence of multifaceted antimicrobials producing Streptomyces sp. strain FH1.</title>
        <authorList>
            <person name="Hassan F."/>
            <person name="Ali H."/>
            <person name="Hassan N."/>
            <person name="Nawaz A."/>
        </authorList>
    </citation>
    <scope>NUCLEOTIDE SEQUENCE [LARGE SCALE GENOMIC DNA]</scope>
    <source>
        <strain evidence="6 7">FH1</strain>
    </source>
</reference>
<dbReference type="PANTHER" id="PTHR30055:SF234">
    <property type="entry name" value="HTH-TYPE TRANSCRIPTIONAL REGULATOR BETI"/>
    <property type="match status" value="1"/>
</dbReference>
<organism evidence="6 7">
    <name type="scientific">Streptomyces carpaticus</name>
    <dbReference type="NCBI Taxonomy" id="285558"/>
    <lineage>
        <taxon>Bacteria</taxon>
        <taxon>Bacillati</taxon>
        <taxon>Actinomycetota</taxon>
        <taxon>Actinomycetes</taxon>
        <taxon>Kitasatosporales</taxon>
        <taxon>Streptomycetaceae</taxon>
        <taxon>Streptomyces</taxon>
    </lineage>
</organism>
<evidence type="ECO:0000313" key="7">
    <source>
        <dbReference type="Proteomes" id="UP001577267"/>
    </source>
</evidence>
<dbReference type="PANTHER" id="PTHR30055">
    <property type="entry name" value="HTH-TYPE TRANSCRIPTIONAL REGULATOR RUTR"/>
    <property type="match status" value="1"/>
</dbReference>
<keyword evidence="7" id="KW-1185">Reference proteome</keyword>
<dbReference type="RefSeq" id="WP_375063502.1">
    <property type="nucleotide sequence ID" value="NZ_JBHGBT010000012.1"/>
</dbReference>
<evidence type="ECO:0000256" key="4">
    <source>
        <dbReference type="PROSITE-ProRule" id="PRU00335"/>
    </source>
</evidence>
<keyword evidence="2 4" id="KW-0238">DNA-binding</keyword>
<dbReference type="PROSITE" id="PS50977">
    <property type="entry name" value="HTH_TETR_2"/>
    <property type="match status" value="1"/>
</dbReference>
<comment type="caution">
    <text evidence="6">The sequence shown here is derived from an EMBL/GenBank/DDBJ whole genome shotgun (WGS) entry which is preliminary data.</text>
</comment>
<evidence type="ECO:0000259" key="5">
    <source>
        <dbReference type="PROSITE" id="PS50977"/>
    </source>
</evidence>
<evidence type="ECO:0000256" key="1">
    <source>
        <dbReference type="ARBA" id="ARBA00023015"/>
    </source>
</evidence>
<proteinExistence type="predicted"/>
<dbReference type="Pfam" id="PF00440">
    <property type="entry name" value="TetR_N"/>
    <property type="match status" value="1"/>
</dbReference>